<dbReference type="Pfam" id="PF00651">
    <property type="entry name" value="BTB"/>
    <property type="match status" value="1"/>
</dbReference>
<sequence length="296" mass="33763">MNNRSTPIKDRNQYPKLWFDDGNVVLTTSVSRFRVHRSVLSMSSPVLAGMLQPDRIRGEETYEGLPVFEINDNEVDFMHLLYFIYDRRYYQYGIETTFGKMSGLLRMSTKYQMHELRSEIIQHLALAYPTTRAQYLKAVDPKAWLPLFPPFHGQHFAVAALARQTNATVLLPAALWRSTCMTLKDILDGAVDSNGTKHRLCPADILRCTIAKSNVYKHIINAETALMNELRQSECARQDEKEDSIVSPCMDIATSQFIQYSISSGTVLVREECDSMTQAALGSFEVWRLLVCDSCR</sequence>
<accession>A0A4Y7PQ44</accession>
<proteinExistence type="predicted"/>
<keyword evidence="3" id="KW-1185">Reference proteome</keyword>
<dbReference type="SUPFAM" id="SSF54695">
    <property type="entry name" value="POZ domain"/>
    <property type="match status" value="1"/>
</dbReference>
<dbReference type="Gene3D" id="3.30.710.10">
    <property type="entry name" value="Potassium Channel Kv1.1, Chain A"/>
    <property type="match status" value="1"/>
</dbReference>
<dbReference type="CDD" id="cd18186">
    <property type="entry name" value="BTB_POZ_ZBTB_KLHL-like"/>
    <property type="match status" value="1"/>
</dbReference>
<organism evidence="2 3">
    <name type="scientific">Rickenella mellea</name>
    <dbReference type="NCBI Taxonomy" id="50990"/>
    <lineage>
        <taxon>Eukaryota</taxon>
        <taxon>Fungi</taxon>
        <taxon>Dikarya</taxon>
        <taxon>Basidiomycota</taxon>
        <taxon>Agaricomycotina</taxon>
        <taxon>Agaricomycetes</taxon>
        <taxon>Hymenochaetales</taxon>
        <taxon>Rickenellaceae</taxon>
        <taxon>Rickenella</taxon>
    </lineage>
</organism>
<dbReference type="InterPro" id="IPR000210">
    <property type="entry name" value="BTB/POZ_dom"/>
</dbReference>
<evidence type="ECO:0000313" key="2">
    <source>
        <dbReference type="EMBL" id="TDL16689.1"/>
    </source>
</evidence>
<dbReference type="InterPro" id="IPR011333">
    <property type="entry name" value="SKP1/BTB/POZ_sf"/>
</dbReference>
<protein>
    <recommendedName>
        <fullName evidence="1">BTB domain-containing protein</fullName>
    </recommendedName>
</protein>
<dbReference type="SMART" id="SM00225">
    <property type="entry name" value="BTB"/>
    <property type="match status" value="1"/>
</dbReference>
<name>A0A4Y7PQ44_9AGAM</name>
<dbReference type="Proteomes" id="UP000294933">
    <property type="component" value="Unassembled WGS sequence"/>
</dbReference>
<feature type="domain" description="BTB" evidence="1">
    <location>
        <begin position="22"/>
        <end position="88"/>
    </location>
</feature>
<dbReference type="VEuPathDB" id="FungiDB:BD410DRAFT_755186"/>
<gene>
    <name evidence="2" type="ORF">BD410DRAFT_755186</name>
</gene>
<dbReference type="PROSITE" id="PS50097">
    <property type="entry name" value="BTB"/>
    <property type="match status" value="1"/>
</dbReference>
<dbReference type="AlphaFoldDB" id="A0A4Y7PQ44"/>
<dbReference type="EMBL" id="ML170237">
    <property type="protein sequence ID" value="TDL16689.1"/>
    <property type="molecule type" value="Genomic_DNA"/>
</dbReference>
<reference evidence="2 3" key="1">
    <citation type="submission" date="2018-06" db="EMBL/GenBank/DDBJ databases">
        <title>A transcriptomic atlas of mushroom development highlights an independent origin of complex multicellularity.</title>
        <authorList>
            <consortium name="DOE Joint Genome Institute"/>
            <person name="Krizsan K."/>
            <person name="Almasi E."/>
            <person name="Merenyi Z."/>
            <person name="Sahu N."/>
            <person name="Viragh M."/>
            <person name="Koszo T."/>
            <person name="Mondo S."/>
            <person name="Kiss B."/>
            <person name="Balint B."/>
            <person name="Kues U."/>
            <person name="Barry K."/>
            <person name="Hegedus J.C."/>
            <person name="Henrissat B."/>
            <person name="Johnson J."/>
            <person name="Lipzen A."/>
            <person name="Ohm R."/>
            <person name="Nagy I."/>
            <person name="Pangilinan J."/>
            <person name="Yan J."/>
            <person name="Xiong Y."/>
            <person name="Grigoriev I.V."/>
            <person name="Hibbett D.S."/>
            <person name="Nagy L.G."/>
        </authorList>
    </citation>
    <scope>NUCLEOTIDE SEQUENCE [LARGE SCALE GENOMIC DNA]</scope>
    <source>
        <strain evidence="2 3">SZMC22713</strain>
    </source>
</reference>
<evidence type="ECO:0000313" key="3">
    <source>
        <dbReference type="Proteomes" id="UP000294933"/>
    </source>
</evidence>
<dbReference type="OrthoDB" id="2879636at2759"/>
<evidence type="ECO:0000259" key="1">
    <source>
        <dbReference type="PROSITE" id="PS50097"/>
    </source>
</evidence>